<dbReference type="InterPro" id="IPR029016">
    <property type="entry name" value="GAF-like_dom_sf"/>
</dbReference>
<dbReference type="Proteomes" id="UP000197468">
    <property type="component" value="Unassembled WGS sequence"/>
</dbReference>
<protein>
    <recommendedName>
        <fullName evidence="3">Histidine kinase</fullName>
    </recommendedName>
</protein>
<proteinExistence type="predicted"/>
<dbReference type="RefSeq" id="WP_088385092.1">
    <property type="nucleotide sequence ID" value="NZ_NIOF01000004.1"/>
</dbReference>
<organism evidence="1 2">
    <name type="scientific">Roseateles aquatilis</name>
    <dbReference type="NCBI Taxonomy" id="431061"/>
    <lineage>
        <taxon>Bacteria</taxon>
        <taxon>Pseudomonadati</taxon>
        <taxon>Pseudomonadota</taxon>
        <taxon>Betaproteobacteria</taxon>
        <taxon>Burkholderiales</taxon>
        <taxon>Sphaerotilaceae</taxon>
        <taxon>Roseateles</taxon>
    </lineage>
</organism>
<comment type="caution">
    <text evidence="1">The sequence shown here is derived from an EMBL/GenBank/DDBJ whole genome shotgun (WGS) entry which is preliminary data.</text>
</comment>
<evidence type="ECO:0008006" key="3">
    <source>
        <dbReference type="Google" id="ProtNLM"/>
    </source>
</evidence>
<dbReference type="Gene3D" id="3.30.450.40">
    <property type="match status" value="1"/>
</dbReference>
<name>A0A246JF52_9BURK</name>
<evidence type="ECO:0000313" key="2">
    <source>
        <dbReference type="Proteomes" id="UP000197468"/>
    </source>
</evidence>
<sequence length="245" mass="25863">MQFNTYWDQCGLADHPTLAAEATALADEVRAHQDALRAVLTPQALAATPVQWRYRVPELGDAGACSLFGTLAEQPYELADSLGGRSADTEKLLALATAVVGYYRQHSRSHWFGVYQARANAAGARVLVKLAYFGAESRAEFPLTDEFAKGSNNSAVGLSGRGRLINDVGTYVNDGGAYYTCDPKVNAEACLPLFGEDGRVVGIIDSEAFDRGFFTGGELALVLAVAATLSGDALASRPAPGVTAP</sequence>
<dbReference type="EMBL" id="NIOF01000004">
    <property type="protein sequence ID" value="OWQ90886.1"/>
    <property type="molecule type" value="Genomic_DNA"/>
</dbReference>
<gene>
    <name evidence="1" type="ORF">CDN99_12050</name>
</gene>
<dbReference type="SUPFAM" id="SSF55781">
    <property type="entry name" value="GAF domain-like"/>
    <property type="match status" value="1"/>
</dbReference>
<keyword evidence="2" id="KW-1185">Reference proteome</keyword>
<dbReference type="AlphaFoldDB" id="A0A246JF52"/>
<dbReference type="OrthoDB" id="5762638at2"/>
<evidence type="ECO:0000313" key="1">
    <source>
        <dbReference type="EMBL" id="OWQ90886.1"/>
    </source>
</evidence>
<accession>A0A246JF52</accession>
<reference evidence="1 2" key="1">
    <citation type="journal article" date="2008" name="Int. J. Syst. Evol. Microbiol.">
        <title>Description of Roseateles aquatilis sp. nov. and Roseateles terrae sp. nov., in the class Betaproteobacteria, and emended description of the genus Roseateles.</title>
        <authorList>
            <person name="Gomila M."/>
            <person name="Bowien B."/>
            <person name="Falsen E."/>
            <person name="Moore E.R."/>
            <person name="Lalucat J."/>
        </authorList>
    </citation>
    <scope>NUCLEOTIDE SEQUENCE [LARGE SCALE GENOMIC DNA]</scope>
    <source>
        <strain evidence="1 2">CCUG 48205</strain>
    </source>
</reference>